<gene>
    <name evidence="6" type="ORF">A2358_03880</name>
</gene>
<dbReference type="InterPro" id="IPR023885">
    <property type="entry name" value="4Fe4S-binding_SPASM_dom"/>
</dbReference>
<evidence type="ECO:0000256" key="2">
    <source>
        <dbReference type="ARBA" id="ARBA00022723"/>
    </source>
</evidence>
<dbReference type="InterPro" id="IPR058240">
    <property type="entry name" value="rSAM_sf"/>
</dbReference>
<dbReference type="STRING" id="1802223.A2358_03880"/>
<dbReference type="GO" id="GO:0046872">
    <property type="term" value="F:metal ion binding"/>
    <property type="evidence" value="ECO:0007669"/>
    <property type="project" value="UniProtKB-KW"/>
</dbReference>
<dbReference type="GO" id="GO:0003824">
    <property type="term" value="F:catalytic activity"/>
    <property type="evidence" value="ECO:0007669"/>
    <property type="project" value="InterPro"/>
</dbReference>
<dbReference type="Pfam" id="PF13186">
    <property type="entry name" value="SPASM"/>
    <property type="match status" value="1"/>
</dbReference>
<comment type="caution">
    <text evidence="6">The sequence shown here is derived from an EMBL/GenBank/DDBJ whole genome shotgun (WGS) entry which is preliminary data.</text>
</comment>
<dbReference type="PANTHER" id="PTHR11228:SF7">
    <property type="entry name" value="PQQA PEPTIDE CYCLASE"/>
    <property type="match status" value="1"/>
</dbReference>
<dbReference type="SUPFAM" id="SSF102114">
    <property type="entry name" value="Radical SAM enzymes"/>
    <property type="match status" value="1"/>
</dbReference>
<reference evidence="6 7" key="1">
    <citation type="journal article" date="2016" name="Nat. Commun.">
        <title>Thousands of microbial genomes shed light on interconnected biogeochemical processes in an aquifer system.</title>
        <authorList>
            <person name="Anantharaman K."/>
            <person name="Brown C.T."/>
            <person name="Hug L.A."/>
            <person name="Sharon I."/>
            <person name="Castelle C.J."/>
            <person name="Probst A.J."/>
            <person name="Thomas B.C."/>
            <person name="Singh A."/>
            <person name="Wilkins M.J."/>
            <person name="Karaoz U."/>
            <person name="Brodie E.L."/>
            <person name="Williams K.H."/>
            <person name="Hubbard S.S."/>
            <person name="Banfield J.F."/>
        </authorList>
    </citation>
    <scope>NUCLEOTIDE SEQUENCE [LARGE SCALE GENOMIC DNA]</scope>
</reference>
<organism evidence="6 7">
    <name type="scientific">Candidatus Staskawiczbacteria bacterium RIFOXYB1_FULL_37_44</name>
    <dbReference type="NCBI Taxonomy" id="1802223"/>
    <lineage>
        <taxon>Bacteria</taxon>
        <taxon>Candidatus Staskawicziibacteriota</taxon>
    </lineage>
</organism>
<dbReference type="InterPro" id="IPR007197">
    <property type="entry name" value="rSAM"/>
</dbReference>
<evidence type="ECO:0000256" key="1">
    <source>
        <dbReference type="ARBA" id="ARBA00022691"/>
    </source>
</evidence>
<dbReference type="Proteomes" id="UP000178650">
    <property type="component" value="Unassembled WGS sequence"/>
</dbReference>
<keyword evidence="2" id="KW-0479">Metal-binding</keyword>
<evidence type="ECO:0000256" key="4">
    <source>
        <dbReference type="ARBA" id="ARBA00023014"/>
    </source>
</evidence>
<feature type="domain" description="Radical SAM core" evidence="5">
    <location>
        <begin position="28"/>
        <end position="224"/>
    </location>
</feature>
<dbReference type="SFLD" id="SFLDG01067">
    <property type="entry name" value="SPASM/twitch_domain_containing"/>
    <property type="match status" value="1"/>
</dbReference>
<dbReference type="InterPro" id="IPR050377">
    <property type="entry name" value="Radical_SAM_PqqE_MftC-like"/>
</dbReference>
<dbReference type="PROSITE" id="PS51918">
    <property type="entry name" value="RADICAL_SAM"/>
    <property type="match status" value="1"/>
</dbReference>
<dbReference type="EMBL" id="MHPJ01000009">
    <property type="protein sequence ID" value="OGZ79096.1"/>
    <property type="molecule type" value="Genomic_DNA"/>
</dbReference>
<dbReference type="Gene3D" id="3.20.20.70">
    <property type="entry name" value="Aldolase class I"/>
    <property type="match status" value="1"/>
</dbReference>
<protein>
    <recommendedName>
        <fullName evidence="5">Radical SAM core domain-containing protein</fullName>
    </recommendedName>
</protein>
<keyword evidence="3" id="KW-0408">Iron</keyword>
<evidence type="ECO:0000256" key="3">
    <source>
        <dbReference type="ARBA" id="ARBA00023004"/>
    </source>
</evidence>
<dbReference type="InterPro" id="IPR013785">
    <property type="entry name" value="Aldolase_TIM"/>
</dbReference>
<dbReference type="PANTHER" id="PTHR11228">
    <property type="entry name" value="RADICAL SAM DOMAIN PROTEIN"/>
    <property type="match status" value="1"/>
</dbReference>
<proteinExistence type="predicted"/>
<accession>A0A1G2IW81</accession>
<dbReference type="SFLD" id="SFLDS00029">
    <property type="entry name" value="Radical_SAM"/>
    <property type="match status" value="1"/>
</dbReference>
<evidence type="ECO:0000313" key="6">
    <source>
        <dbReference type="EMBL" id="OGZ79096.1"/>
    </source>
</evidence>
<dbReference type="Pfam" id="PF04055">
    <property type="entry name" value="Radical_SAM"/>
    <property type="match status" value="1"/>
</dbReference>
<dbReference type="GO" id="GO:0051536">
    <property type="term" value="F:iron-sulfur cluster binding"/>
    <property type="evidence" value="ECO:0007669"/>
    <property type="project" value="UniProtKB-KW"/>
</dbReference>
<keyword evidence="1" id="KW-0949">S-adenosyl-L-methionine</keyword>
<sequence>MPSLYEEYSPWKGAHFMDRLAAIKKGGKCAPVSLQISLTNRCCAKCYYCYVENSNKFKVDIDTEKLFKVLEEAKEMGVKAIEITGGGEPLVHPDAWKIISKINELGLDLGLITNGIMLDPEKLGKATWVRISLDSFNPATYKKIKGVNMPDMKLIGKMCKNKNVTVGASCVITPYNYKELYSFAKKAKEMGFSNVCFKPVEVENRKVLNRFEKIVKEQMDKAIKLTDNNFKVFSLELRRNDNTEAKPFPLCIQQHLAAFIWSNGDIYSCCSLQGNKNMVVGNIYKGSFKDQWFSRKIIGIKDCKIECFFAGKNSFLNYLVGDNPKHVNFM</sequence>
<evidence type="ECO:0000313" key="7">
    <source>
        <dbReference type="Proteomes" id="UP000178650"/>
    </source>
</evidence>
<dbReference type="CDD" id="cd01335">
    <property type="entry name" value="Radical_SAM"/>
    <property type="match status" value="1"/>
</dbReference>
<keyword evidence="4" id="KW-0411">Iron-sulfur</keyword>
<name>A0A1G2IW81_9BACT</name>
<dbReference type="AlphaFoldDB" id="A0A1G2IW81"/>
<evidence type="ECO:0000259" key="5">
    <source>
        <dbReference type="PROSITE" id="PS51918"/>
    </source>
</evidence>